<keyword evidence="2 11" id="KW-0698">rRNA processing</keyword>
<keyword evidence="4 11" id="KW-0808">Transferase</keyword>
<dbReference type="Gene3D" id="2.40.50.140">
    <property type="entry name" value="Nucleic acid-binding proteins"/>
    <property type="match status" value="1"/>
</dbReference>
<keyword evidence="17" id="KW-1185">Reference proteome</keyword>
<feature type="domain" description="TRAM" evidence="14">
    <location>
        <begin position="11"/>
        <end position="69"/>
    </location>
</feature>
<proteinExistence type="inferred from homology"/>
<comment type="similarity">
    <text evidence="11">Belongs to the class I-like SAM-binding methyltransferase superfamily. RNA M5U methyltransferase family. RlmD subfamily.</text>
</comment>
<evidence type="ECO:0000256" key="3">
    <source>
        <dbReference type="ARBA" id="ARBA00022603"/>
    </source>
</evidence>
<feature type="active site" description="Nucleophile" evidence="11 12">
    <location>
        <position position="398"/>
    </location>
</feature>
<dbReference type="Proteomes" id="UP000321525">
    <property type="component" value="Unassembled WGS sequence"/>
</dbReference>
<keyword evidence="7 11" id="KW-0408">Iron</keyword>
<dbReference type="PANTHER" id="PTHR11061:SF49">
    <property type="entry name" value="23S RRNA (URACIL(1939)-C(5))-METHYLTRANSFERASE RLMD"/>
    <property type="match status" value="1"/>
</dbReference>
<feature type="binding site" evidence="11">
    <location>
        <position position="91"/>
    </location>
    <ligand>
        <name>[4Fe-4S] cluster</name>
        <dbReference type="ChEBI" id="CHEBI:49883"/>
    </ligand>
</feature>
<dbReference type="InterPro" id="IPR030390">
    <property type="entry name" value="MeTrfase_TrmA_AS"/>
</dbReference>
<feature type="binding site" evidence="11">
    <location>
        <position position="169"/>
    </location>
    <ligand>
        <name>[4Fe-4S] cluster</name>
        <dbReference type="ChEBI" id="CHEBI:49883"/>
    </ligand>
</feature>
<evidence type="ECO:0000256" key="1">
    <source>
        <dbReference type="ARBA" id="ARBA00022485"/>
    </source>
</evidence>
<dbReference type="GO" id="GO:0003723">
    <property type="term" value="F:RNA binding"/>
    <property type="evidence" value="ECO:0007669"/>
    <property type="project" value="InterPro"/>
</dbReference>
<dbReference type="PROSITE" id="PS51687">
    <property type="entry name" value="SAM_MT_RNA_M5U"/>
    <property type="match status" value="1"/>
</dbReference>
<feature type="binding site" evidence="11">
    <location>
        <position position="308"/>
    </location>
    <ligand>
        <name>S-adenosyl-L-methionine</name>
        <dbReference type="ChEBI" id="CHEBI:59789"/>
    </ligand>
</feature>
<dbReference type="NCBIfam" id="TIGR00479">
    <property type="entry name" value="rumA"/>
    <property type="match status" value="1"/>
</dbReference>
<dbReference type="PROSITE" id="PS50926">
    <property type="entry name" value="TRAM"/>
    <property type="match status" value="1"/>
</dbReference>
<feature type="binding site" evidence="11">
    <location>
        <position position="88"/>
    </location>
    <ligand>
        <name>[4Fe-4S] cluster</name>
        <dbReference type="ChEBI" id="CHEBI:49883"/>
    </ligand>
</feature>
<feature type="binding site" evidence="11">
    <location>
        <position position="351"/>
    </location>
    <ligand>
        <name>S-adenosyl-L-methionine</name>
        <dbReference type="ChEBI" id="CHEBI:59789"/>
    </ligand>
</feature>
<comment type="caution">
    <text evidence="16">The sequence shown here is derived from an EMBL/GenBank/DDBJ whole genome shotgun (WGS) entry which is preliminary data.</text>
</comment>
<dbReference type="InterPro" id="IPR012340">
    <property type="entry name" value="NA-bd_OB-fold"/>
</dbReference>
<dbReference type="GO" id="GO:0051539">
    <property type="term" value="F:4 iron, 4 sulfur cluster binding"/>
    <property type="evidence" value="ECO:0007669"/>
    <property type="project" value="UniProtKB-KW"/>
</dbReference>
<dbReference type="FunFam" id="2.40.50.140:FF:000097">
    <property type="entry name" value="23S rRNA (uracil(1939)-C(5))-methyltransferase RlmD"/>
    <property type="match status" value="1"/>
</dbReference>
<evidence type="ECO:0000256" key="8">
    <source>
        <dbReference type="ARBA" id="ARBA00023014"/>
    </source>
</evidence>
<dbReference type="SUPFAM" id="SSF50249">
    <property type="entry name" value="Nucleic acid-binding proteins"/>
    <property type="match status" value="1"/>
</dbReference>
<evidence type="ECO:0000256" key="6">
    <source>
        <dbReference type="ARBA" id="ARBA00022723"/>
    </source>
</evidence>
<dbReference type="EC" id="2.1.1.190" evidence="11"/>
<dbReference type="CDD" id="cd02440">
    <property type="entry name" value="AdoMet_MTases"/>
    <property type="match status" value="1"/>
</dbReference>
<dbReference type="EMBL" id="VOLR01000003">
    <property type="protein sequence ID" value="TWX62384.1"/>
    <property type="molecule type" value="Genomic_DNA"/>
</dbReference>
<comment type="catalytic activity">
    <reaction evidence="9 11">
        <text>uridine(1939) in 23S rRNA + S-adenosyl-L-methionine = 5-methyluridine(1939) in 23S rRNA + S-adenosyl-L-homocysteine + H(+)</text>
        <dbReference type="Rhea" id="RHEA:42908"/>
        <dbReference type="Rhea" id="RHEA-COMP:10278"/>
        <dbReference type="Rhea" id="RHEA-COMP:10279"/>
        <dbReference type="ChEBI" id="CHEBI:15378"/>
        <dbReference type="ChEBI" id="CHEBI:57856"/>
        <dbReference type="ChEBI" id="CHEBI:59789"/>
        <dbReference type="ChEBI" id="CHEBI:65315"/>
        <dbReference type="ChEBI" id="CHEBI:74447"/>
        <dbReference type="EC" id="2.1.1.190"/>
    </reaction>
</comment>
<feature type="binding site" evidence="11">
    <location>
        <position position="82"/>
    </location>
    <ligand>
        <name>[4Fe-4S] cluster</name>
        <dbReference type="ChEBI" id="CHEBI:49883"/>
    </ligand>
</feature>
<dbReference type="Proteomes" id="UP000321917">
    <property type="component" value="Unassembled WGS sequence"/>
</dbReference>
<name>A0A5C6QTK6_9GAMM</name>
<evidence type="ECO:0000313" key="15">
    <source>
        <dbReference type="EMBL" id="TWX62384.1"/>
    </source>
</evidence>
<feature type="binding site" evidence="11 12">
    <location>
        <position position="274"/>
    </location>
    <ligand>
        <name>S-adenosyl-L-methionine</name>
        <dbReference type="ChEBI" id="CHEBI:59789"/>
    </ligand>
</feature>
<dbReference type="OrthoDB" id="9804590at2"/>
<dbReference type="Pfam" id="PF05958">
    <property type="entry name" value="tRNA_U5-meth_tr"/>
    <property type="match status" value="1"/>
</dbReference>
<evidence type="ECO:0000256" key="2">
    <source>
        <dbReference type="ARBA" id="ARBA00022552"/>
    </source>
</evidence>
<comment type="function">
    <text evidence="10 11">Catalyzes the formation of 5-methyl-uridine at position 1939 (m5U1939) in 23S rRNA.</text>
</comment>
<dbReference type="InterPro" id="IPR001566">
    <property type="entry name" value="23S_rRNA_MeTrfase_RlmD"/>
</dbReference>
<reference evidence="16 18" key="1">
    <citation type="submission" date="2019-07" db="EMBL/GenBank/DDBJ databases">
        <title>Genomes of sea-ice associated Colwellia species.</title>
        <authorList>
            <person name="Bowman J.P."/>
        </authorList>
    </citation>
    <scope>NUCLEOTIDE SEQUENCE [LARGE SCALE GENOMIC DNA]</scope>
    <source>
        <strain evidence="15 17">ACAM 607</strain>
        <strain evidence="16 18">IC036</strain>
    </source>
</reference>
<evidence type="ECO:0000313" key="17">
    <source>
        <dbReference type="Proteomes" id="UP000321525"/>
    </source>
</evidence>
<dbReference type="AlphaFoldDB" id="A0A5C6QTK6"/>
<organism evidence="16 18">
    <name type="scientific">Colwellia hornerae</name>
    <dbReference type="NCBI Taxonomy" id="89402"/>
    <lineage>
        <taxon>Bacteria</taxon>
        <taxon>Pseudomonadati</taxon>
        <taxon>Pseudomonadota</taxon>
        <taxon>Gammaproteobacteria</taxon>
        <taxon>Alteromonadales</taxon>
        <taxon>Colwelliaceae</taxon>
        <taxon>Colwellia</taxon>
    </lineage>
</organism>
<feature type="binding site" evidence="11 12">
    <location>
        <position position="372"/>
    </location>
    <ligand>
        <name>S-adenosyl-L-methionine</name>
        <dbReference type="ChEBI" id="CHEBI:59789"/>
    </ligand>
</feature>
<keyword evidence="6 11" id="KW-0479">Metal-binding</keyword>
<keyword evidence="1 11" id="KW-0004">4Fe-4S</keyword>
<dbReference type="NCBIfam" id="NF009639">
    <property type="entry name" value="PRK13168.1"/>
    <property type="match status" value="1"/>
</dbReference>
<evidence type="ECO:0000256" key="4">
    <source>
        <dbReference type="ARBA" id="ARBA00022679"/>
    </source>
</evidence>
<evidence type="ECO:0000259" key="14">
    <source>
        <dbReference type="PROSITE" id="PS50926"/>
    </source>
</evidence>
<feature type="active site" evidence="13">
    <location>
        <position position="398"/>
    </location>
</feature>
<dbReference type="InterPro" id="IPR010280">
    <property type="entry name" value="U5_MeTrfase_fam"/>
</dbReference>
<evidence type="ECO:0000256" key="11">
    <source>
        <dbReference type="HAMAP-Rule" id="MF_01010"/>
    </source>
</evidence>
<feature type="binding site" evidence="11 12">
    <location>
        <position position="324"/>
    </location>
    <ligand>
        <name>S-adenosyl-L-methionine</name>
        <dbReference type="ChEBI" id="CHEBI:59789"/>
    </ligand>
</feature>
<dbReference type="SUPFAM" id="SSF53335">
    <property type="entry name" value="S-adenosyl-L-methionine-dependent methyltransferases"/>
    <property type="match status" value="1"/>
</dbReference>
<protein>
    <recommendedName>
        <fullName evidence="11">23S rRNA (uracil(1939)-C(5))-methyltransferase RlmD</fullName>
        <ecNumber evidence="11">2.1.1.190</ecNumber>
    </recommendedName>
    <alternativeName>
        <fullName evidence="11">23S rRNA(m5U1939)-methyltransferase</fullName>
    </alternativeName>
</protein>
<dbReference type="GO" id="GO:0005506">
    <property type="term" value="F:iron ion binding"/>
    <property type="evidence" value="ECO:0007669"/>
    <property type="project" value="UniProtKB-UniRule"/>
</dbReference>
<sequence length="440" mass="49352">MANFFKATTKKQELGQEVNIKVTRLDINGCGVGLYNKKPIFIDGALPDEVVKVKVIEQKNKYSRGKLIDVSVANKQRIAAKCQHFLSCGGCDLQHLSASAQLDFKQQKVSDLFSRSNHEQSLPWQAPIVSQPWHYRRKARIGVQYNKAGQAIIGFRQRGSNQLINIKSCPVLIEPVNNIFLPLRALLKKLSGKNAIGHIEVIATEKVTVVVRQLEQLTKQDKSHWQAFSEDFSCDVLFDLGKEIVPLDEAISASLQYLLADNIAISFSSDNFIQVNHQVNKSMISQAIEWLNLTKQDIVLDLFCGLGNFSLPIAKNVAQVVGIEGVELMVSNAHKNALQNGLSNCEFYQADLNSHWKDEVWANKKYTKLLLDPARAGAYQALQQLVHLNINSVLYVSCDPTTLAKDSELLLAQGYRIEKISLMDMFSQTKHIETMVLFVK</sequence>
<dbReference type="PROSITE" id="PS01230">
    <property type="entry name" value="TRMA_1"/>
    <property type="match status" value="1"/>
</dbReference>
<dbReference type="GO" id="GO:0070041">
    <property type="term" value="F:rRNA (uridine-C5-)-methyltransferase activity"/>
    <property type="evidence" value="ECO:0007669"/>
    <property type="project" value="UniProtKB-UniRule"/>
</dbReference>
<evidence type="ECO:0000256" key="5">
    <source>
        <dbReference type="ARBA" id="ARBA00022691"/>
    </source>
</evidence>
<feature type="binding site" evidence="11 12">
    <location>
        <position position="303"/>
    </location>
    <ligand>
        <name>S-adenosyl-L-methionine</name>
        <dbReference type="ChEBI" id="CHEBI:59789"/>
    </ligand>
</feature>
<evidence type="ECO:0000313" key="16">
    <source>
        <dbReference type="EMBL" id="TWX72284.1"/>
    </source>
</evidence>
<dbReference type="InterPro" id="IPR029063">
    <property type="entry name" value="SAM-dependent_MTases_sf"/>
</dbReference>
<keyword evidence="3 11" id="KW-0489">Methyltransferase</keyword>
<dbReference type="Pfam" id="PF01938">
    <property type="entry name" value="TRAM"/>
    <property type="match status" value="1"/>
</dbReference>
<dbReference type="HAMAP" id="MF_01010">
    <property type="entry name" value="23SrRNA_methyltr_RlmD"/>
    <property type="match status" value="1"/>
</dbReference>
<evidence type="ECO:0000313" key="18">
    <source>
        <dbReference type="Proteomes" id="UP000321917"/>
    </source>
</evidence>
<evidence type="ECO:0000256" key="9">
    <source>
        <dbReference type="ARBA" id="ARBA00052756"/>
    </source>
</evidence>
<evidence type="ECO:0000256" key="10">
    <source>
        <dbReference type="ARBA" id="ARBA00059995"/>
    </source>
</evidence>
<dbReference type="RefSeq" id="WP_146797780.1">
    <property type="nucleotide sequence ID" value="NZ_VOLP01000004.1"/>
</dbReference>
<dbReference type="EMBL" id="VOLQ01000001">
    <property type="protein sequence ID" value="TWX72284.1"/>
    <property type="molecule type" value="Genomic_DNA"/>
</dbReference>
<accession>A0A5C6QTK6</accession>
<dbReference type="InterPro" id="IPR002792">
    <property type="entry name" value="TRAM_dom"/>
</dbReference>
<evidence type="ECO:0000256" key="13">
    <source>
        <dbReference type="PROSITE-ProRule" id="PRU10015"/>
    </source>
</evidence>
<dbReference type="Gene3D" id="2.40.50.1070">
    <property type="match status" value="1"/>
</dbReference>
<gene>
    <name evidence="11 16" type="primary">rlmD</name>
    <name evidence="15" type="ORF">ESZ26_03075</name>
    <name evidence="16" type="ORF">ESZ27_00290</name>
</gene>
<evidence type="ECO:0000256" key="12">
    <source>
        <dbReference type="PROSITE-ProRule" id="PRU01024"/>
    </source>
</evidence>
<dbReference type="FunFam" id="3.40.50.150:FF:000009">
    <property type="entry name" value="23S rRNA (Uracil(1939)-C(5))-methyltransferase RlmD"/>
    <property type="match status" value="1"/>
</dbReference>
<dbReference type="PANTHER" id="PTHR11061">
    <property type="entry name" value="RNA M5U METHYLTRANSFERASE"/>
    <property type="match status" value="1"/>
</dbReference>
<dbReference type="Gene3D" id="3.40.50.150">
    <property type="entry name" value="Vaccinia Virus protein VP39"/>
    <property type="match status" value="1"/>
</dbReference>
<keyword evidence="8 11" id="KW-0411">Iron-sulfur</keyword>
<evidence type="ECO:0000256" key="7">
    <source>
        <dbReference type="ARBA" id="ARBA00023004"/>
    </source>
</evidence>
<dbReference type="GO" id="GO:0070475">
    <property type="term" value="P:rRNA base methylation"/>
    <property type="evidence" value="ECO:0007669"/>
    <property type="project" value="TreeGrafter"/>
</dbReference>
<keyword evidence="5 11" id="KW-0949">S-adenosyl-L-methionine</keyword>